<sequence length="153" mass="16512">MLKELYSNKLNMDLQRFGDDIAGLLSKGTALSYSQDGKAYTPVAAVKTVPALGSDPEKVDVTHLQSAHKSYIAGIKDSENLEFAVIYQTKNFAEMQKLEGKSLKWKVTFPDGLEATFTGESALKFSGAEVNGALEFSIVVVVSDGPNFTPSKA</sequence>
<evidence type="ECO:0000313" key="2">
    <source>
        <dbReference type="Proteomes" id="UP000321659"/>
    </source>
</evidence>
<dbReference type="Gene3D" id="4.10.410.40">
    <property type="match status" value="1"/>
</dbReference>
<organism evidence="1 2">
    <name type="scientific">Dellaglioa algida</name>
    <dbReference type="NCBI Taxonomy" id="105612"/>
    <lineage>
        <taxon>Bacteria</taxon>
        <taxon>Bacillati</taxon>
        <taxon>Bacillota</taxon>
        <taxon>Bacilli</taxon>
        <taxon>Lactobacillales</taxon>
        <taxon>Lactobacillaceae</taxon>
        <taxon>Dellaglioa</taxon>
    </lineage>
</organism>
<protein>
    <recommendedName>
        <fullName evidence="3">Phage tail protein</fullName>
    </recommendedName>
</protein>
<reference evidence="1 2" key="1">
    <citation type="submission" date="2019-04" db="EMBL/GenBank/DDBJ databases">
        <title>In vitro growth and metabolic characteristics of meat-borne Lactobacillus algidus strains.</title>
        <authorList>
            <person name="Sade E."/>
            <person name="Per J."/>
            <person name="Tytti H."/>
            <person name="Johanna B.K."/>
        </authorList>
    </citation>
    <scope>NUCLEOTIDE SEQUENCE [LARGE SCALE GENOMIC DNA]</scope>
    <source>
        <strain evidence="1 2">LTS37-1</strain>
    </source>
</reference>
<dbReference type="InterPro" id="IPR014918">
    <property type="entry name" value="Phage_tail_3"/>
</dbReference>
<dbReference type="EMBL" id="SRRQ01000018">
    <property type="protein sequence ID" value="TWW10252.1"/>
    <property type="molecule type" value="Genomic_DNA"/>
</dbReference>
<dbReference type="Pfam" id="PF08813">
    <property type="entry name" value="Phage_tail_3"/>
    <property type="match status" value="1"/>
</dbReference>
<dbReference type="AlphaFoldDB" id="A0A5C6M8H3"/>
<gene>
    <name evidence="1" type="ORF">LABALGLTS371_15400</name>
</gene>
<accession>A0A5C6M8H3</accession>
<evidence type="ECO:0008006" key="3">
    <source>
        <dbReference type="Google" id="ProtNLM"/>
    </source>
</evidence>
<proteinExistence type="predicted"/>
<name>A0A5C6M8H3_9LACO</name>
<dbReference type="Proteomes" id="UP000321659">
    <property type="component" value="Unassembled WGS sequence"/>
</dbReference>
<comment type="caution">
    <text evidence="1">The sequence shown here is derived from an EMBL/GenBank/DDBJ whole genome shotgun (WGS) entry which is preliminary data.</text>
</comment>
<evidence type="ECO:0000313" key="1">
    <source>
        <dbReference type="EMBL" id="TWW10252.1"/>
    </source>
</evidence>